<dbReference type="EMBL" id="FRBG01000003">
    <property type="protein sequence ID" value="SHK63049.1"/>
    <property type="molecule type" value="Genomic_DNA"/>
</dbReference>
<sequence>MFVYKIANKNNIYFRFLIPFYTYFFRFSLLKKFDLLFNSYIENSDDSINISFIDYSFETFDFIPEFSFRLYPKKNCIYVSSVKLPSNLQRVGIGSYFVQWLKQFGKIFGFDYIFLNSYQSAYGFWTKMDFKKIPYEYQKNYIP</sequence>
<evidence type="ECO:0008006" key="6">
    <source>
        <dbReference type="Google" id="ProtNLM"/>
    </source>
</evidence>
<comment type="caution">
    <text evidence="2">The sequence shown here is derived from an EMBL/GenBank/DDBJ whole genome shotgun (WGS) entry which is preliminary data.</text>
</comment>
<keyword evidence="1" id="KW-0812">Transmembrane</keyword>
<reference evidence="2 4" key="1">
    <citation type="submission" date="2016-02" db="EMBL/GenBank/DDBJ databases">
        <title>Draft genome sequence for Clostridium paradoxum JW-YL-7.</title>
        <authorList>
            <person name="Utturkar S.M."/>
            <person name="Lancaster A."/>
            <person name="Poole F.L."/>
            <person name="Adams M.W."/>
            <person name="Brown S.D."/>
        </authorList>
    </citation>
    <scope>NUCLEOTIDE SEQUENCE [LARGE SCALE GENOMIC DNA]</scope>
    <source>
        <strain evidence="2 4">JW-YL-7</strain>
    </source>
</reference>
<evidence type="ECO:0000313" key="3">
    <source>
        <dbReference type="EMBL" id="SHK63049.1"/>
    </source>
</evidence>
<keyword evidence="1" id="KW-1133">Transmembrane helix</keyword>
<dbReference type="OrthoDB" id="1796540at2"/>
<protein>
    <recommendedName>
        <fullName evidence="6">N-acetyltransferase domain-containing protein</fullName>
    </recommendedName>
</protein>
<evidence type="ECO:0000313" key="2">
    <source>
        <dbReference type="EMBL" id="KXZ39730.1"/>
    </source>
</evidence>
<dbReference type="AlphaFoldDB" id="A0A150FRR7"/>
<dbReference type="RefSeq" id="WP_066069386.1">
    <property type="nucleotide sequence ID" value="NZ_FRBG01000003.1"/>
</dbReference>
<dbReference type="PATRIC" id="fig|1121328.3.peg.811"/>
<gene>
    <name evidence="2" type="ORF">JWYL7_0805</name>
    <name evidence="3" type="ORF">SAMN05661008_00592</name>
</gene>
<reference evidence="3 5" key="2">
    <citation type="submission" date="2016-11" db="EMBL/GenBank/DDBJ databases">
        <authorList>
            <person name="Varghese N."/>
            <person name="Submissions S."/>
        </authorList>
    </citation>
    <scope>NUCLEOTIDE SEQUENCE [LARGE SCALE GENOMIC DNA]</scope>
    <source>
        <strain evidence="3 5">DSM 7308</strain>
    </source>
</reference>
<accession>A0A150FRR7</accession>
<evidence type="ECO:0000313" key="4">
    <source>
        <dbReference type="Proteomes" id="UP000092605"/>
    </source>
</evidence>
<keyword evidence="1" id="KW-0472">Membrane</keyword>
<name>A0A150FRR7_CLOPD</name>
<dbReference type="EMBL" id="LSFY01000001">
    <property type="protein sequence ID" value="KXZ39730.1"/>
    <property type="molecule type" value="Genomic_DNA"/>
</dbReference>
<evidence type="ECO:0000313" key="5">
    <source>
        <dbReference type="Proteomes" id="UP000323392"/>
    </source>
</evidence>
<dbReference type="Proteomes" id="UP000323392">
    <property type="component" value="Unassembled WGS sequence"/>
</dbReference>
<proteinExistence type="predicted"/>
<keyword evidence="5" id="KW-1185">Reference proteome</keyword>
<dbReference type="Proteomes" id="UP000092605">
    <property type="component" value="Unassembled WGS sequence"/>
</dbReference>
<dbReference type="Gene3D" id="3.40.630.30">
    <property type="match status" value="1"/>
</dbReference>
<dbReference type="SUPFAM" id="SSF55729">
    <property type="entry name" value="Acyl-CoA N-acyltransferases (Nat)"/>
    <property type="match status" value="1"/>
</dbReference>
<evidence type="ECO:0000256" key="1">
    <source>
        <dbReference type="SAM" id="Phobius"/>
    </source>
</evidence>
<dbReference type="InterPro" id="IPR016181">
    <property type="entry name" value="Acyl_CoA_acyltransferase"/>
</dbReference>
<organism evidence="2 4">
    <name type="scientific">Alkalithermobacter thermoalcaliphilus JW-YL-7 = DSM 7308</name>
    <dbReference type="NCBI Taxonomy" id="1121328"/>
    <lineage>
        <taxon>Bacteria</taxon>
        <taxon>Bacillati</taxon>
        <taxon>Bacillota</taxon>
        <taxon>Clostridia</taxon>
        <taxon>Peptostreptococcales</taxon>
        <taxon>Tepidibacteraceae</taxon>
        <taxon>Alkalithermobacter</taxon>
    </lineage>
</organism>
<feature type="transmembrane region" description="Helical" evidence="1">
    <location>
        <begin position="12"/>
        <end position="29"/>
    </location>
</feature>